<keyword evidence="7" id="KW-1185">Reference proteome</keyword>
<dbReference type="Gene3D" id="3.10.350.10">
    <property type="entry name" value="LysM domain"/>
    <property type="match status" value="1"/>
</dbReference>
<dbReference type="InterPro" id="IPR036314">
    <property type="entry name" value="SOD_C_sf"/>
</dbReference>
<comment type="caution">
    <text evidence="6">The sequence shown here is derived from an EMBL/GenBank/DDBJ whole genome shotgun (WGS) entry which is preliminary data.</text>
</comment>
<dbReference type="GO" id="GO:0046872">
    <property type="term" value="F:metal ion binding"/>
    <property type="evidence" value="ECO:0007669"/>
    <property type="project" value="UniProtKB-KW"/>
</dbReference>
<evidence type="ECO:0000256" key="3">
    <source>
        <dbReference type="ARBA" id="ARBA00022723"/>
    </source>
</evidence>
<dbReference type="InterPro" id="IPR019832">
    <property type="entry name" value="Mn/Fe_SOD_C"/>
</dbReference>
<dbReference type="InterPro" id="IPR050265">
    <property type="entry name" value="Fe/Mn_Superoxide_Dismutase"/>
</dbReference>
<dbReference type="SMART" id="SM00257">
    <property type="entry name" value="LysM"/>
    <property type="match status" value="1"/>
</dbReference>
<evidence type="ECO:0000256" key="2">
    <source>
        <dbReference type="ARBA" id="ARBA00012682"/>
    </source>
</evidence>
<dbReference type="InterPro" id="IPR036324">
    <property type="entry name" value="Mn/Fe_SOD_N_sf"/>
</dbReference>
<evidence type="ECO:0000313" key="6">
    <source>
        <dbReference type="EMBL" id="CCO07040.1"/>
    </source>
</evidence>
<dbReference type="Gene3D" id="3.55.40.20">
    <property type="entry name" value="Iron/manganese superoxide dismutase, C-terminal domain"/>
    <property type="match status" value="1"/>
</dbReference>
<evidence type="ECO:0000256" key="1">
    <source>
        <dbReference type="ARBA" id="ARBA00008714"/>
    </source>
</evidence>
<protein>
    <recommendedName>
        <fullName evidence="2">superoxide dismutase</fullName>
        <ecNumber evidence="2">1.15.1.1</ecNumber>
    </recommendedName>
</protein>
<dbReference type="PANTHER" id="PTHR11404">
    <property type="entry name" value="SUPEROXIDE DISMUTASE 2"/>
    <property type="match status" value="1"/>
</dbReference>
<evidence type="ECO:0000313" key="7">
    <source>
        <dbReference type="Proteomes" id="UP000009315"/>
    </source>
</evidence>
<dbReference type="PROSITE" id="PS51782">
    <property type="entry name" value="LYSM"/>
    <property type="match status" value="1"/>
</dbReference>
<dbReference type="InterPro" id="IPR036779">
    <property type="entry name" value="LysM_dom_sf"/>
</dbReference>
<name>K8DX66_9FIRM</name>
<organism evidence="6 7">
    <name type="scientific">Desulforamulus hydrothermalis Lam5 = DSM 18033</name>
    <dbReference type="NCBI Taxonomy" id="1121428"/>
    <lineage>
        <taxon>Bacteria</taxon>
        <taxon>Bacillati</taxon>
        <taxon>Bacillota</taxon>
        <taxon>Clostridia</taxon>
        <taxon>Eubacteriales</taxon>
        <taxon>Peptococcaceae</taxon>
        <taxon>Desulforamulus</taxon>
    </lineage>
</organism>
<evidence type="ECO:0000259" key="5">
    <source>
        <dbReference type="PROSITE" id="PS51782"/>
    </source>
</evidence>
<dbReference type="Proteomes" id="UP000009315">
    <property type="component" value="Unassembled WGS sequence"/>
</dbReference>
<dbReference type="SUPFAM" id="SSF46609">
    <property type="entry name" value="Fe,Mn superoxide dismutase (SOD), N-terminal domain"/>
    <property type="match status" value="1"/>
</dbReference>
<comment type="similarity">
    <text evidence="1">Belongs to the iron/manganese superoxide dismutase family.</text>
</comment>
<dbReference type="eggNOG" id="COG0605">
    <property type="taxonomic scope" value="Bacteria"/>
</dbReference>
<dbReference type="OrthoDB" id="9803125at2"/>
<dbReference type="EMBL" id="CAOS01000001">
    <property type="protein sequence ID" value="CCO07040.1"/>
    <property type="molecule type" value="Genomic_DNA"/>
</dbReference>
<accession>K8DX66</accession>
<feature type="domain" description="LysM" evidence="5">
    <location>
        <begin position="2"/>
        <end position="47"/>
    </location>
</feature>
<sequence length="252" mass="28687">MPKHVVRSGDTIKNLAKKYNVSFSNLSLANSHLKNLEQLNPGDVIYIPDTADGTYSLVKSTPLKMQLMSMIGFSPRQIQEHYKIYLTYVNKTNEIRHQLRSLEQSESSSIFSQLGTLKNAEIYTVSNYKLHELYFENLGGKGGPATGSVLEAIVRDFGSYEYWEKDFRATGLAGRGWVIMGYDYDDGHLHNYVLDYQGMLLRIEPLLVLDVHEHAYFLDYGTNCASYIDAFCRNLDWSAVNGRLANLKFAEK</sequence>
<dbReference type="Pfam" id="PF02777">
    <property type="entry name" value="Sod_Fe_C"/>
    <property type="match status" value="1"/>
</dbReference>
<dbReference type="EC" id="1.15.1.1" evidence="2"/>
<keyword evidence="4" id="KW-0560">Oxidoreductase</keyword>
<dbReference type="AlphaFoldDB" id="K8DX66"/>
<dbReference type="CDD" id="cd00118">
    <property type="entry name" value="LysM"/>
    <property type="match status" value="1"/>
</dbReference>
<evidence type="ECO:0000256" key="4">
    <source>
        <dbReference type="ARBA" id="ARBA00023002"/>
    </source>
</evidence>
<dbReference type="Pfam" id="PF01476">
    <property type="entry name" value="LysM"/>
    <property type="match status" value="1"/>
</dbReference>
<gene>
    <name evidence="6" type="ORF">DESHY_10200</name>
</gene>
<dbReference type="RefSeq" id="WP_008409739.1">
    <property type="nucleotide sequence ID" value="NZ_CAOS01000001.1"/>
</dbReference>
<dbReference type="STRING" id="1121428.DESHY_10200"/>
<reference evidence="6 7" key="1">
    <citation type="journal article" date="2013" name="Genome Announc.">
        <title>Genome Sequence of the Sulfate-Reducing Bacterium Desulfotomaculum hydrothermale Lam5(T).</title>
        <authorList>
            <person name="Amin O."/>
            <person name="Fardeau M.L."/>
            <person name="Valette O."/>
            <person name="Hirschler-Rea A."/>
            <person name="Barbe V."/>
            <person name="Medigue C."/>
            <person name="Vacherie B."/>
            <person name="Ollivier B."/>
            <person name="Bertin P.N."/>
            <person name="Dolla A."/>
        </authorList>
    </citation>
    <scope>NUCLEOTIDE SEQUENCE [LARGE SCALE GENOMIC DNA]</scope>
    <source>
        <strain evidence="7">Lam5 / DSM 18033</strain>
    </source>
</reference>
<dbReference type="SUPFAM" id="SSF54106">
    <property type="entry name" value="LysM domain"/>
    <property type="match status" value="1"/>
</dbReference>
<dbReference type="SUPFAM" id="SSF54719">
    <property type="entry name" value="Fe,Mn superoxide dismutase (SOD), C-terminal domain"/>
    <property type="match status" value="1"/>
</dbReference>
<keyword evidence="3" id="KW-0479">Metal-binding</keyword>
<proteinExistence type="inferred from homology"/>
<dbReference type="GO" id="GO:0004784">
    <property type="term" value="F:superoxide dismutase activity"/>
    <property type="evidence" value="ECO:0007669"/>
    <property type="project" value="UniProtKB-EC"/>
</dbReference>
<dbReference type="InterPro" id="IPR018392">
    <property type="entry name" value="LysM"/>
</dbReference>
<dbReference type="PANTHER" id="PTHR11404:SF6">
    <property type="entry name" value="SUPEROXIDE DISMUTASE [MN], MITOCHONDRIAL"/>
    <property type="match status" value="1"/>
</dbReference>